<feature type="transmembrane region" description="Helical" evidence="1">
    <location>
        <begin position="7"/>
        <end position="29"/>
    </location>
</feature>
<dbReference type="RefSeq" id="WP_167349197.1">
    <property type="nucleotide sequence ID" value="NZ_FMBA01000020.1"/>
</dbReference>
<dbReference type="InterPro" id="IPR051599">
    <property type="entry name" value="Cell_Envelope_Assoc"/>
</dbReference>
<keyword evidence="1" id="KW-0472">Membrane</keyword>
<protein>
    <submittedName>
        <fullName evidence="3">Uncharacterized SAM-binding protein YcdF, DUF218 family</fullName>
    </submittedName>
</protein>
<evidence type="ECO:0000259" key="2">
    <source>
        <dbReference type="Pfam" id="PF02698"/>
    </source>
</evidence>
<dbReference type="GO" id="GO:0005886">
    <property type="term" value="C:plasma membrane"/>
    <property type="evidence" value="ECO:0007669"/>
    <property type="project" value="TreeGrafter"/>
</dbReference>
<dbReference type="InterPro" id="IPR003848">
    <property type="entry name" value="DUF218"/>
</dbReference>
<name>A0A1C4BH66_9GAMM</name>
<dbReference type="STRING" id="1798183.GA0061080_102043"/>
<evidence type="ECO:0000256" key="1">
    <source>
        <dbReference type="SAM" id="Phobius"/>
    </source>
</evidence>
<evidence type="ECO:0000313" key="4">
    <source>
        <dbReference type="Proteomes" id="UP000199698"/>
    </source>
</evidence>
<feature type="domain" description="DUF218" evidence="2">
    <location>
        <begin position="38"/>
        <end position="178"/>
    </location>
</feature>
<keyword evidence="1" id="KW-1133">Transmembrane helix</keyword>
<dbReference type="Pfam" id="PF02698">
    <property type="entry name" value="DUF218"/>
    <property type="match status" value="1"/>
</dbReference>
<reference evidence="4" key="1">
    <citation type="submission" date="2016-08" db="EMBL/GenBank/DDBJ databases">
        <authorList>
            <person name="Varghese N."/>
            <person name="Submissions Spin"/>
        </authorList>
    </citation>
    <scope>NUCLEOTIDE SEQUENCE [LARGE SCALE GENOMIC DNA]</scope>
    <source>
        <strain evidence="4">R-53144</strain>
    </source>
</reference>
<keyword evidence="1" id="KW-0812">Transmembrane</keyword>
<dbReference type="EMBL" id="FMBA01000020">
    <property type="protein sequence ID" value="SCC06219.1"/>
    <property type="molecule type" value="Genomic_DNA"/>
</dbReference>
<dbReference type="Proteomes" id="UP000199698">
    <property type="component" value="Unassembled WGS sequence"/>
</dbReference>
<gene>
    <name evidence="3" type="ORF">GA0061080_102043</name>
</gene>
<organism evidence="3 4">
    <name type="scientific">Gilliamella intestini</name>
    <dbReference type="NCBI Taxonomy" id="1798183"/>
    <lineage>
        <taxon>Bacteria</taxon>
        <taxon>Pseudomonadati</taxon>
        <taxon>Pseudomonadota</taxon>
        <taxon>Gammaproteobacteria</taxon>
        <taxon>Orbales</taxon>
        <taxon>Orbaceae</taxon>
        <taxon>Gilliamella</taxon>
    </lineage>
</organism>
<sequence length="197" mass="21715">MKMIQLVKYAIIAILSYFIVCNVIILSYAEQKPQDNADTMVILGAQVVGTPAQAPPTLQARLDVAINYLQNNPNTKVIVCGGQGKDESASEASVMADYLIKKGIESSRVHIEDKSTRTAQQFIYANDVLPLGNTVIVTNDFHLLRSIMLAKRSGFNEVSGLSAPLSWTNFDKYIAMIREPLALANSWLFDHPKAKKS</sequence>
<dbReference type="GO" id="GO:0043164">
    <property type="term" value="P:Gram-negative-bacterium-type cell wall biogenesis"/>
    <property type="evidence" value="ECO:0007669"/>
    <property type="project" value="TreeGrafter"/>
</dbReference>
<dbReference type="Gene3D" id="3.40.50.620">
    <property type="entry name" value="HUPs"/>
    <property type="match status" value="1"/>
</dbReference>
<dbReference type="PANTHER" id="PTHR30336">
    <property type="entry name" value="INNER MEMBRANE PROTEIN, PROBABLE PERMEASE"/>
    <property type="match status" value="1"/>
</dbReference>
<proteinExistence type="predicted"/>
<accession>A0A1C4BH66</accession>
<keyword evidence="4" id="KW-1185">Reference proteome</keyword>
<dbReference type="InterPro" id="IPR014729">
    <property type="entry name" value="Rossmann-like_a/b/a_fold"/>
</dbReference>
<dbReference type="GO" id="GO:0000270">
    <property type="term" value="P:peptidoglycan metabolic process"/>
    <property type="evidence" value="ECO:0007669"/>
    <property type="project" value="TreeGrafter"/>
</dbReference>
<dbReference type="CDD" id="cd06259">
    <property type="entry name" value="YdcF-like"/>
    <property type="match status" value="1"/>
</dbReference>
<evidence type="ECO:0000313" key="3">
    <source>
        <dbReference type="EMBL" id="SCC06219.1"/>
    </source>
</evidence>
<dbReference type="PANTHER" id="PTHR30336:SF4">
    <property type="entry name" value="ENVELOPE BIOGENESIS FACTOR ELYC"/>
    <property type="match status" value="1"/>
</dbReference>
<dbReference type="AlphaFoldDB" id="A0A1C4BH66"/>